<evidence type="ECO:0000256" key="1">
    <source>
        <dbReference type="SAM" id="SignalP"/>
    </source>
</evidence>
<dbReference type="OrthoDB" id="7741811at2"/>
<reference evidence="2 3" key="1">
    <citation type="submission" date="2019-10" db="EMBL/GenBank/DDBJ databases">
        <title>Draft whole-genome sequence of the purple nonsulfur photosynthetic bacterium Roseospira navarrensis DSM 15114.</title>
        <authorList>
            <person name="Kyndt J.A."/>
            <person name="Meyer T.E."/>
        </authorList>
    </citation>
    <scope>NUCLEOTIDE SEQUENCE [LARGE SCALE GENOMIC DNA]</scope>
    <source>
        <strain evidence="2 3">DSM 15114</strain>
    </source>
</reference>
<dbReference type="AlphaFoldDB" id="A0A7X1ZD27"/>
<proteinExistence type="predicted"/>
<dbReference type="RefSeq" id="WP_153342729.1">
    <property type="nucleotide sequence ID" value="NZ_WIVE01000017.1"/>
</dbReference>
<name>A0A7X1ZD27_9PROT</name>
<gene>
    <name evidence="2" type="ORF">GHC57_07335</name>
</gene>
<sequence length="227" mass="24083">MLRRLIRTVPLALIAMTAPALADGTVVYEADAGKMGRVSMTDRWQGDTLRVEVEGVDATMLLKDATVYSITNAGGRIMVLPISDLAGMAGASGAQGASRNTGMVFPTRIDAITDTGERRTVAGIDGTVYEVTWRDTQGTTHTSTAVLTDHPRLLEHQAVKMRFSRTVANEPPNPLMTALDDRGLAPLTFGDRFAVLEVLDGAGPAGDFVLPAEPMDLRGMTGGLGVQ</sequence>
<feature type="chain" id="PRO_5030542356" description="DUF4412 domain-containing protein" evidence="1">
    <location>
        <begin position="23"/>
        <end position="227"/>
    </location>
</feature>
<keyword evidence="3" id="KW-1185">Reference proteome</keyword>
<evidence type="ECO:0000313" key="2">
    <source>
        <dbReference type="EMBL" id="MQX36329.1"/>
    </source>
</evidence>
<feature type="signal peptide" evidence="1">
    <location>
        <begin position="1"/>
        <end position="22"/>
    </location>
</feature>
<dbReference type="Proteomes" id="UP000434582">
    <property type="component" value="Unassembled WGS sequence"/>
</dbReference>
<keyword evidence="1" id="KW-0732">Signal</keyword>
<evidence type="ECO:0000313" key="3">
    <source>
        <dbReference type="Proteomes" id="UP000434582"/>
    </source>
</evidence>
<accession>A0A7X1ZD27</accession>
<dbReference type="EMBL" id="WIVE01000017">
    <property type="protein sequence ID" value="MQX36329.1"/>
    <property type="molecule type" value="Genomic_DNA"/>
</dbReference>
<organism evidence="2 3">
    <name type="scientific">Roseospira navarrensis</name>
    <dbReference type="NCBI Taxonomy" id="140058"/>
    <lineage>
        <taxon>Bacteria</taxon>
        <taxon>Pseudomonadati</taxon>
        <taxon>Pseudomonadota</taxon>
        <taxon>Alphaproteobacteria</taxon>
        <taxon>Rhodospirillales</taxon>
        <taxon>Rhodospirillaceae</taxon>
        <taxon>Roseospira</taxon>
    </lineage>
</organism>
<protein>
    <recommendedName>
        <fullName evidence="4">DUF4412 domain-containing protein</fullName>
    </recommendedName>
</protein>
<comment type="caution">
    <text evidence="2">The sequence shown here is derived from an EMBL/GenBank/DDBJ whole genome shotgun (WGS) entry which is preliminary data.</text>
</comment>
<evidence type="ECO:0008006" key="4">
    <source>
        <dbReference type="Google" id="ProtNLM"/>
    </source>
</evidence>